<evidence type="ECO:0000256" key="2">
    <source>
        <dbReference type="ARBA" id="ARBA00022553"/>
    </source>
</evidence>
<sequence length="488" mass="53221">MTKMAEKGGRPTFSYGSKPVPMKLFATWEVDKTQPYCIPRLCMMRLSRLVLMKTLGNDVSSVLIAVKMQSSKRILRSNEIALHANGLLDTELDLSFSLQYPHFLKRDGNKLQVMLQRRKRYKNRTILGYKTLAIGSINMSQVLQKPVDLELELVLGEGAAAKLESHPINASSGPNPSCGQVCARISVVSLSSQPVNQDSSGHSTRRKHVGVFSDPAGSAGERDGEFSDDDDDFSSNEEGSDSEPMAEESHGAVATRPVIGRKVSRGSKASLTHTSARQRNLKQKFVALLKRFKVSEDFQSVFTSPGVDENLPREMDPEEIEDWIDELEDLGAVSSESGNEEDEEDTLSISSTPKPSLRPFFSSRSLHESMSPPGGAASREQMANDGSKKGDLDPHPNLTGTDTEHSDPQPPTPGAPALLGSSSSPPKGSSGDEMREKKEPGKGSSGFSDILYGAKTLFPKEWGSSGPGCPSFLFRRCFLFLFREPPVP</sequence>
<dbReference type="Pfam" id="PF25332">
    <property type="entry name" value="C2_PACS_N"/>
    <property type="match status" value="1"/>
</dbReference>
<reference evidence="5" key="1">
    <citation type="submission" date="2020-11" db="EMBL/GenBank/DDBJ databases">
        <authorList>
            <person name="Tran Van P."/>
        </authorList>
    </citation>
    <scope>NUCLEOTIDE SEQUENCE</scope>
</reference>
<gene>
    <name evidence="5" type="ORF">NMOB1V02_LOCUS735</name>
</gene>
<evidence type="ECO:0000256" key="1">
    <source>
        <dbReference type="ARBA" id="ARBA00008590"/>
    </source>
</evidence>
<dbReference type="EMBL" id="OA882103">
    <property type="protein sequence ID" value="CAD7272814.1"/>
    <property type="molecule type" value="Genomic_DNA"/>
</dbReference>
<keyword evidence="6" id="KW-1185">Reference proteome</keyword>
<dbReference type="PANTHER" id="PTHR13280">
    <property type="entry name" value="PHOSPHOFURIN ACIDIC CLUSTER SORTING PROTEIN"/>
    <property type="match status" value="1"/>
</dbReference>
<dbReference type="EMBL" id="CAJPEX010000066">
    <property type="protein sequence ID" value="CAG0912966.1"/>
    <property type="molecule type" value="Genomic_DNA"/>
</dbReference>
<name>A0A7R9BEY5_9CRUS</name>
<dbReference type="PANTHER" id="PTHR13280:SF17">
    <property type="entry name" value="KRUEPPEL TARGET AT 95D, ISOFORM A"/>
    <property type="match status" value="1"/>
</dbReference>
<feature type="compositionally biased region" description="Basic and acidic residues" evidence="3">
    <location>
        <begin position="430"/>
        <end position="441"/>
    </location>
</feature>
<feature type="compositionally biased region" description="Polar residues" evidence="3">
    <location>
        <begin position="193"/>
        <end position="202"/>
    </location>
</feature>
<dbReference type="Proteomes" id="UP000678499">
    <property type="component" value="Unassembled WGS sequence"/>
</dbReference>
<feature type="domain" description="Phosphofurin acidic cluster sorting protein 1/2 N-terminal C2" evidence="4">
    <location>
        <begin position="20"/>
        <end position="154"/>
    </location>
</feature>
<feature type="compositionally biased region" description="Low complexity" evidence="3">
    <location>
        <begin position="415"/>
        <end position="429"/>
    </location>
</feature>
<evidence type="ECO:0000256" key="3">
    <source>
        <dbReference type="SAM" id="MobiDB-lite"/>
    </source>
</evidence>
<dbReference type="InterPro" id="IPR057541">
    <property type="entry name" value="PACS1/2_N"/>
</dbReference>
<evidence type="ECO:0000313" key="5">
    <source>
        <dbReference type="EMBL" id="CAD7272814.1"/>
    </source>
</evidence>
<proteinExistence type="inferred from homology"/>
<accession>A0A7R9BEY5</accession>
<comment type="similarity">
    <text evidence="1">Belongs to the PACS family.</text>
</comment>
<keyword evidence="2" id="KW-0597">Phosphoprotein</keyword>
<feature type="compositionally biased region" description="Acidic residues" evidence="3">
    <location>
        <begin position="226"/>
        <end position="246"/>
    </location>
</feature>
<feature type="region of interest" description="Disordered" evidence="3">
    <location>
        <begin position="193"/>
        <end position="274"/>
    </location>
</feature>
<evidence type="ECO:0000313" key="6">
    <source>
        <dbReference type="Proteomes" id="UP000678499"/>
    </source>
</evidence>
<dbReference type="AlphaFoldDB" id="A0A7R9BEY5"/>
<dbReference type="OrthoDB" id="28829at2759"/>
<dbReference type="InterPro" id="IPR019381">
    <property type="entry name" value="PACS1/2_C"/>
</dbReference>
<feature type="region of interest" description="Disordered" evidence="3">
    <location>
        <begin position="326"/>
        <end position="449"/>
    </location>
</feature>
<dbReference type="GO" id="GO:0072659">
    <property type="term" value="P:protein localization to plasma membrane"/>
    <property type="evidence" value="ECO:0007669"/>
    <property type="project" value="TreeGrafter"/>
</dbReference>
<evidence type="ECO:0000259" key="4">
    <source>
        <dbReference type="Pfam" id="PF25332"/>
    </source>
</evidence>
<protein>
    <recommendedName>
        <fullName evidence="4">Phosphofurin acidic cluster sorting protein 1/2 N-terminal C2 domain-containing protein</fullName>
    </recommendedName>
</protein>
<organism evidence="5">
    <name type="scientific">Notodromas monacha</name>
    <dbReference type="NCBI Taxonomy" id="399045"/>
    <lineage>
        <taxon>Eukaryota</taxon>
        <taxon>Metazoa</taxon>
        <taxon>Ecdysozoa</taxon>
        <taxon>Arthropoda</taxon>
        <taxon>Crustacea</taxon>
        <taxon>Oligostraca</taxon>
        <taxon>Ostracoda</taxon>
        <taxon>Podocopa</taxon>
        <taxon>Podocopida</taxon>
        <taxon>Cypridocopina</taxon>
        <taxon>Cypridoidea</taxon>
        <taxon>Cyprididae</taxon>
        <taxon>Notodromas</taxon>
    </lineage>
</organism>